<name>A0ABD2BBP5_VESMC</name>
<proteinExistence type="predicted"/>
<accession>A0ABD2BBP5</accession>
<gene>
    <name evidence="1" type="ORF">V1477_015959</name>
</gene>
<dbReference type="Proteomes" id="UP001607303">
    <property type="component" value="Unassembled WGS sequence"/>
</dbReference>
<keyword evidence="2" id="KW-1185">Reference proteome</keyword>
<dbReference type="AlphaFoldDB" id="A0ABD2BBP5"/>
<dbReference type="EMBL" id="JAYRBN010000091">
    <property type="protein sequence ID" value="KAL2730148.1"/>
    <property type="molecule type" value="Genomic_DNA"/>
</dbReference>
<sequence>MKRLWGKSFIGSHGSGRHEHLADRTSESQSKFPTIKAWSGTKYSQRKEHTLAHFPKTLADHLEYGNISHRRLESLLSLRHVSRQINFRKHPLVVTTTSLGYSSNHVLTRLVEFAKHKSRSEEVSRLGLVFTSSAHVEEEESVGMVLQRYLQVTDVSKRKQWLFISLRGSPPFRIFLKPSSPRHIRMDR</sequence>
<reference evidence="1 2" key="1">
    <citation type="journal article" date="2024" name="Ann. Entomol. Soc. Am.">
        <title>Genomic analyses of the southern and eastern yellowjacket wasps (Hymenoptera: Vespidae) reveal evolutionary signatures of social life.</title>
        <authorList>
            <person name="Catto M.A."/>
            <person name="Caine P.B."/>
            <person name="Orr S.E."/>
            <person name="Hunt B.G."/>
            <person name="Goodisman M.A.D."/>
        </authorList>
    </citation>
    <scope>NUCLEOTIDE SEQUENCE [LARGE SCALE GENOMIC DNA]</scope>
    <source>
        <strain evidence="1">232</strain>
        <tissue evidence="1">Head and thorax</tissue>
    </source>
</reference>
<evidence type="ECO:0000313" key="1">
    <source>
        <dbReference type="EMBL" id="KAL2730148.1"/>
    </source>
</evidence>
<organism evidence="1 2">
    <name type="scientific">Vespula maculifrons</name>
    <name type="common">Eastern yellow jacket</name>
    <name type="synonym">Wasp</name>
    <dbReference type="NCBI Taxonomy" id="7453"/>
    <lineage>
        <taxon>Eukaryota</taxon>
        <taxon>Metazoa</taxon>
        <taxon>Ecdysozoa</taxon>
        <taxon>Arthropoda</taxon>
        <taxon>Hexapoda</taxon>
        <taxon>Insecta</taxon>
        <taxon>Pterygota</taxon>
        <taxon>Neoptera</taxon>
        <taxon>Endopterygota</taxon>
        <taxon>Hymenoptera</taxon>
        <taxon>Apocrita</taxon>
        <taxon>Aculeata</taxon>
        <taxon>Vespoidea</taxon>
        <taxon>Vespidae</taxon>
        <taxon>Vespinae</taxon>
        <taxon>Vespula</taxon>
    </lineage>
</organism>
<comment type="caution">
    <text evidence="1">The sequence shown here is derived from an EMBL/GenBank/DDBJ whole genome shotgun (WGS) entry which is preliminary data.</text>
</comment>
<protein>
    <submittedName>
        <fullName evidence="1">Uncharacterized protein</fullName>
    </submittedName>
</protein>
<evidence type="ECO:0000313" key="2">
    <source>
        <dbReference type="Proteomes" id="UP001607303"/>
    </source>
</evidence>